<dbReference type="Proteomes" id="UP000440004">
    <property type="component" value="Unassembled WGS sequence"/>
</dbReference>
<evidence type="ECO:0000313" key="3">
    <source>
        <dbReference type="Proteomes" id="UP000440004"/>
    </source>
</evidence>
<keyword evidence="2" id="KW-0969">Cilium</keyword>
<dbReference type="EMBL" id="WHNX01000004">
    <property type="protein sequence ID" value="MPW24784.1"/>
    <property type="molecule type" value="Genomic_DNA"/>
</dbReference>
<dbReference type="InterPro" id="IPR005186">
    <property type="entry name" value="FlaG"/>
</dbReference>
<protein>
    <submittedName>
        <fullName evidence="2">Flagellar biosynthesis protein FlaG</fullName>
    </submittedName>
</protein>
<dbReference type="PANTHER" id="PTHR37166">
    <property type="entry name" value="PROTEIN FLAG"/>
    <property type="match status" value="1"/>
</dbReference>
<keyword evidence="2" id="KW-0282">Flagellum</keyword>
<dbReference type="SUPFAM" id="SSF160214">
    <property type="entry name" value="FlaG-like"/>
    <property type="match status" value="1"/>
</dbReference>
<keyword evidence="3" id="KW-1185">Reference proteome</keyword>
<accession>A0A6A7K5Z4</accession>
<feature type="compositionally biased region" description="Basic and acidic residues" evidence="1">
    <location>
        <begin position="18"/>
        <end position="34"/>
    </location>
</feature>
<name>A0A6A7K5Z4_9FIRM</name>
<dbReference type="InterPro" id="IPR035924">
    <property type="entry name" value="FlaG-like_sf"/>
</dbReference>
<gene>
    <name evidence="2" type="ORF">GC105_03135</name>
</gene>
<evidence type="ECO:0000313" key="2">
    <source>
        <dbReference type="EMBL" id="MPW24784.1"/>
    </source>
</evidence>
<keyword evidence="2" id="KW-0966">Cell projection</keyword>
<sequence>MFMIYITRPAAETHKTVPRTAEKSLDNNLKDRRPTQQITEYSKPHRDTQEFERENLERAVKDTNRVLFSDENEHFEFKVHERTGRMMVKLINRDTKEVIKEIPPEKILDLVASIWDLVGILVDERG</sequence>
<feature type="region of interest" description="Disordered" evidence="1">
    <location>
        <begin position="18"/>
        <end position="52"/>
    </location>
</feature>
<feature type="compositionally biased region" description="Basic and acidic residues" evidence="1">
    <location>
        <begin position="42"/>
        <end position="52"/>
    </location>
</feature>
<proteinExistence type="predicted"/>
<dbReference type="Gene3D" id="3.30.160.170">
    <property type="entry name" value="FlaG-like"/>
    <property type="match status" value="1"/>
</dbReference>
<comment type="caution">
    <text evidence="2">The sequence shown here is derived from an EMBL/GenBank/DDBJ whole genome shotgun (WGS) entry which is preliminary data.</text>
</comment>
<dbReference type="AlphaFoldDB" id="A0A6A7K5Z4"/>
<dbReference type="PANTHER" id="PTHR37166:SF1">
    <property type="entry name" value="PROTEIN FLAG"/>
    <property type="match status" value="1"/>
</dbReference>
<dbReference type="Pfam" id="PF03646">
    <property type="entry name" value="FlaG"/>
    <property type="match status" value="1"/>
</dbReference>
<reference evidence="2 3" key="1">
    <citation type="submission" date="2019-10" db="EMBL/GenBank/DDBJ databases">
        <title>Alkalibaculum tamaniensis sp.nov., a new alkaliphilic acetogen, isolated on methoxylated aromatics from a mud volcano.</title>
        <authorList>
            <person name="Khomyakova M.A."/>
            <person name="Merkel A.Y."/>
            <person name="Bonch-Osmolovskaya E.A."/>
            <person name="Slobodkin A.I."/>
        </authorList>
    </citation>
    <scope>NUCLEOTIDE SEQUENCE [LARGE SCALE GENOMIC DNA]</scope>
    <source>
        <strain evidence="2 3">M08DMB</strain>
    </source>
</reference>
<evidence type="ECO:0000256" key="1">
    <source>
        <dbReference type="SAM" id="MobiDB-lite"/>
    </source>
</evidence>
<organism evidence="2 3">
    <name type="scientific">Alkalibaculum sporogenes</name>
    <dbReference type="NCBI Taxonomy" id="2655001"/>
    <lineage>
        <taxon>Bacteria</taxon>
        <taxon>Bacillati</taxon>
        <taxon>Bacillota</taxon>
        <taxon>Clostridia</taxon>
        <taxon>Eubacteriales</taxon>
        <taxon>Eubacteriaceae</taxon>
        <taxon>Alkalibaculum</taxon>
    </lineage>
</organism>